<dbReference type="AlphaFoldDB" id="E2A6S9"/>
<gene>
    <name evidence="2" type="ORF">EAG_04283</name>
</gene>
<evidence type="ECO:0000256" key="1">
    <source>
        <dbReference type="SAM" id="MobiDB-lite"/>
    </source>
</evidence>
<dbReference type="OrthoDB" id="2499658at2759"/>
<feature type="compositionally biased region" description="Low complexity" evidence="1">
    <location>
        <begin position="87"/>
        <end position="122"/>
    </location>
</feature>
<dbReference type="InParanoid" id="E2A6S9"/>
<evidence type="ECO:0000313" key="3">
    <source>
        <dbReference type="Proteomes" id="UP000000311"/>
    </source>
</evidence>
<accession>E2A6S9</accession>
<protein>
    <submittedName>
        <fullName evidence="2">Uncharacterized protein</fullName>
    </submittedName>
</protein>
<proteinExistence type="predicted"/>
<evidence type="ECO:0000313" key="2">
    <source>
        <dbReference type="EMBL" id="EFN70873.1"/>
    </source>
</evidence>
<organism evidence="3">
    <name type="scientific">Camponotus floridanus</name>
    <name type="common">Florida carpenter ant</name>
    <dbReference type="NCBI Taxonomy" id="104421"/>
    <lineage>
        <taxon>Eukaryota</taxon>
        <taxon>Metazoa</taxon>
        <taxon>Ecdysozoa</taxon>
        <taxon>Arthropoda</taxon>
        <taxon>Hexapoda</taxon>
        <taxon>Insecta</taxon>
        <taxon>Pterygota</taxon>
        <taxon>Neoptera</taxon>
        <taxon>Endopterygota</taxon>
        <taxon>Hymenoptera</taxon>
        <taxon>Apocrita</taxon>
        <taxon>Aculeata</taxon>
        <taxon>Formicoidea</taxon>
        <taxon>Formicidae</taxon>
        <taxon>Formicinae</taxon>
        <taxon>Camponotus</taxon>
    </lineage>
</organism>
<name>E2A6S9_CAMFO</name>
<keyword evidence="3" id="KW-1185">Reference proteome</keyword>
<feature type="compositionally biased region" description="Low complexity" evidence="1">
    <location>
        <begin position="38"/>
        <end position="63"/>
    </location>
</feature>
<dbReference type="Proteomes" id="UP000000311">
    <property type="component" value="Unassembled WGS sequence"/>
</dbReference>
<dbReference type="OMA" id="SSIWHID"/>
<reference evidence="2 3" key="1">
    <citation type="journal article" date="2010" name="Science">
        <title>Genomic comparison of the ants Camponotus floridanus and Harpegnathos saltator.</title>
        <authorList>
            <person name="Bonasio R."/>
            <person name="Zhang G."/>
            <person name="Ye C."/>
            <person name="Mutti N.S."/>
            <person name="Fang X."/>
            <person name="Qin N."/>
            <person name="Donahue G."/>
            <person name="Yang P."/>
            <person name="Li Q."/>
            <person name="Li C."/>
            <person name="Zhang P."/>
            <person name="Huang Z."/>
            <person name="Berger S.L."/>
            <person name="Reinberg D."/>
            <person name="Wang J."/>
            <person name="Liebig J."/>
        </authorList>
    </citation>
    <scope>NUCLEOTIDE SEQUENCE [LARGE SCALE GENOMIC DNA]</scope>
    <source>
        <strain evidence="3">C129</strain>
    </source>
</reference>
<feature type="region of interest" description="Disordered" evidence="1">
    <location>
        <begin position="1"/>
        <end position="122"/>
    </location>
</feature>
<sequence>MTNKSESPDRAFSSIDSNSVARPKDKTSLRLRLGHIFSSSGFKSPKSPKSVSSSRGSSPSHGSPRARMRYSWQLGTSDGEDNRSPRSPESGISSFSSSSKSSSIGMNAISSPKSPSTPKSPCSSIWHIDREVEKIYEILGLASAVLGFEPRKFFISFQRFVDISVHFIREEQPGTT</sequence>
<dbReference type="EMBL" id="GL437197">
    <property type="protein sequence ID" value="EFN70873.1"/>
    <property type="molecule type" value="Genomic_DNA"/>
</dbReference>